<dbReference type="EMBL" id="JACEIK010003624">
    <property type="protein sequence ID" value="MCD9642453.1"/>
    <property type="molecule type" value="Genomic_DNA"/>
</dbReference>
<protein>
    <submittedName>
        <fullName evidence="1">Uncharacterized protein</fullName>
    </submittedName>
</protein>
<gene>
    <name evidence="1" type="ORF">HAX54_029282</name>
</gene>
<evidence type="ECO:0000313" key="2">
    <source>
        <dbReference type="Proteomes" id="UP000823775"/>
    </source>
</evidence>
<dbReference type="Proteomes" id="UP000823775">
    <property type="component" value="Unassembled WGS sequence"/>
</dbReference>
<evidence type="ECO:0000313" key="1">
    <source>
        <dbReference type="EMBL" id="MCD9642453.1"/>
    </source>
</evidence>
<accession>A0ABS8V5W3</accession>
<sequence>MARQVIEITKMRDESLITASRCTTISFPARALPIDLTSSSRPAVSPTIVQLSRVTFVSMVARLNREKGQQAHLIEEIPTFLAKIIARTLLPLRDSVRSTHEVVLSIVETIEARVTQLERAPCRPGENQSCCARVATLRLQIRLYAYPITQFITRNRYYPFVSYREDAITGEEDDFNGETLQEEDDPDIDPTEVVELWAIRLESLAYARIKPHIDDDANT</sequence>
<name>A0ABS8V5W3_DATST</name>
<proteinExistence type="predicted"/>
<comment type="caution">
    <text evidence="1">The sequence shown here is derived from an EMBL/GenBank/DDBJ whole genome shotgun (WGS) entry which is preliminary data.</text>
</comment>
<keyword evidence="2" id="KW-1185">Reference proteome</keyword>
<organism evidence="1 2">
    <name type="scientific">Datura stramonium</name>
    <name type="common">Jimsonweed</name>
    <name type="synonym">Common thornapple</name>
    <dbReference type="NCBI Taxonomy" id="4076"/>
    <lineage>
        <taxon>Eukaryota</taxon>
        <taxon>Viridiplantae</taxon>
        <taxon>Streptophyta</taxon>
        <taxon>Embryophyta</taxon>
        <taxon>Tracheophyta</taxon>
        <taxon>Spermatophyta</taxon>
        <taxon>Magnoliopsida</taxon>
        <taxon>eudicotyledons</taxon>
        <taxon>Gunneridae</taxon>
        <taxon>Pentapetalae</taxon>
        <taxon>asterids</taxon>
        <taxon>lamiids</taxon>
        <taxon>Solanales</taxon>
        <taxon>Solanaceae</taxon>
        <taxon>Solanoideae</taxon>
        <taxon>Datureae</taxon>
        <taxon>Datura</taxon>
    </lineage>
</organism>
<reference evidence="1 2" key="1">
    <citation type="journal article" date="2021" name="BMC Genomics">
        <title>Datura genome reveals duplications of psychoactive alkaloid biosynthetic genes and high mutation rate following tissue culture.</title>
        <authorList>
            <person name="Rajewski A."/>
            <person name="Carter-House D."/>
            <person name="Stajich J."/>
            <person name="Litt A."/>
        </authorList>
    </citation>
    <scope>NUCLEOTIDE SEQUENCE [LARGE SCALE GENOMIC DNA]</scope>
    <source>
        <strain evidence="1">AR-01</strain>
    </source>
</reference>